<name>A0A7X1I690_9ACTN</name>
<dbReference type="AlphaFoldDB" id="A0A7X1I690"/>
<dbReference type="OrthoDB" id="3205678at2"/>
<dbReference type="InterPro" id="IPR028081">
    <property type="entry name" value="Leu-bd"/>
</dbReference>
<dbReference type="RefSeq" id="WP_159666932.1">
    <property type="nucleotide sequence ID" value="NZ_JACMHY010000019.1"/>
</dbReference>
<evidence type="ECO:0000256" key="1">
    <source>
        <dbReference type="ARBA" id="ARBA00010062"/>
    </source>
</evidence>
<evidence type="ECO:0000256" key="2">
    <source>
        <dbReference type="ARBA" id="ARBA00022729"/>
    </source>
</evidence>
<evidence type="ECO:0000259" key="3">
    <source>
        <dbReference type="Pfam" id="PF13458"/>
    </source>
</evidence>
<dbReference type="EMBL" id="JACMHY010000019">
    <property type="protein sequence ID" value="MBC2869547.1"/>
    <property type="molecule type" value="Genomic_DNA"/>
</dbReference>
<comment type="similarity">
    <text evidence="1">Belongs to the leucine-binding protein family.</text>
</comment>
<evidence type="ECO:0000313" key="4">
    <source>
        <dbReference type="EMBL" id="MBC2869547.1"/>
    </source>
</evidence>
<protein>
    <submittedName>
        <fullName evidence="4">ABC transporter substrate-binding protein</fullName>
    </submittedName>
</protein>
<dbReference type="SUPFAM" id="SSF53822">
    <property type="entry name" value="Periplasmic binding protein-like I"/>
    <property type="match status" value="1"/>
</dbReference>
<gene>
    <name evidence="4" type="ORF">H1R13_32745</name>
</gene>
<reference evidence="4 5" key="1">
    <citation type="submission" date="2020-08" db="EMBL/GenBank/DDBJ databases">
        <title>Whole-Genome Sequence of French Clinical Streptomyces mexicanus Strain Q0842.</title>
        <authorList>
            <person name="Boxberger M."/>
            <person name="La Scola B."/>
        </authorList>
    </citation>
    <scope>NUCLEOTIDE SEQUENCE [LARGE SCALE GENOMIC DNA]</scope>
    <source>
        <strain evidence="4 5">Marseille-Q0842</strain>
    </source>
</reference>
<accession>A0A7X1I690</accession>
<comment type="caution">
    <text evidence="4">The sequence shown here is derived from an EMBL/GenBank/DDBJ whole genome shotgun (WGS) entry which is preliminary data.</text>
</comment>
<sequence>MNGRRRTRTTLLGALARRAARRRLMGAGAVAACLSLVGGCGVLPGTTGGSGEDTVTVMTWAPDGTRATNKPGMPAMARAYARWVNAHGGIAGHRLKVLTCNDRNDSVEAGKCARRAVEANVVAVVGSYSQYSDAFFPPLESAGIPYIGGYGVTTTEFTRALSYPVNGGQPTLLVGLGRELAADCGPVALVRPDSIAGDELPELLDAGLRAGGHAPADDELAPEDATEYSAQAQRALGQAASAPGRKGCVIPALGERTGIFMDSFRRLREDYPAVRTDTVVGSVDQTVIDAAGGQSGPYEGAYLTGWYPVASDPRWDPMKKVINEEAFGDNRVDPADPGVQTTWIAYTVLRAALEKIGGGEVSADTVRRTLDAGLRVDTGGLTPALRWQQSGPFAGAGFARLVNPQVTLQVVRQGRLVPAGKGEIDVTKTLQDADLE</sequence>
<dbReference type="Proteomes" id="UP000517694">
    <property type="component" value="Unassembled WGS sequence"/>
</dbReference>
<dbReference type="Pfam" id="PF13458">
    <property type="entry name" value="Peripla_BP_6"/>
    <property type="match status" value="1"/>
</dbReference>
<dbReference type="InterPro" id="IPR028082">
    <property type="entry name" value="Peripla_BP_I"/>
</dbReference>
<dbReference type="Gene3D" id="3.40.50.2300">
    <property type="match status" value="2"/>
</dbReference>
<proteinExistence type="inferred from homology"/>
<keyword evidence="2" id="KW-0732">Signal</keyword>
<feature type="domain" description="Leucine-binding protein" evidence="3">
    <location>
        <begin position="64"/>
        <end position="382"/>
    </location>
</feature>
<evidence type="ECO:0000313" key="5">
    <source>
        <dbReference type="Proteomes" id="UP000517694"/>
    </source>
</evidence>
<keyword evidence="5" id="KW-1185">Reference proteome</keyword>
<organism evidence="4 5">
    <name type="scientific">Streptomyces mexicanus</name>
    <dbReference type="NCBI Taxonomy" id="178566"/>
    <lineage>
        <taxon>Bacteria</taxon>
        <taxon>Bacillati</taxon>
        <taxon>Actinomycetota</taxon>
        <taxon>Actinomycetes</taxon>
        <taxon>Kitasatosporales</taxon>
        <taxon>Streptomycetaceae</taxon>
        <taxon>Streptomyces</taxon>
    </lineage>
</organism>